<comment type="caution">
    <text evidence="2">The sequence shown here is derived from an EMBL/GenBank/DDBJ whole genome shotgun (WGS) entry which is preliminary data.</text>
</comment>
<keyword evidence="1" id="KW-0472">Membrane</keyword>
<keyword evidence="1" id="KW-1133">Transmembrane helix</keyword>
<feature type="transmembrane region" description="Helical" evidence="1">
    <location>
        <begin position="160"/>
        <end position="183"/>
    </location>
</feature>
<protein>
    <submittedName>
        <fullName evidence="2">Uncharacterized protein</fullName>
    </submittedName>
</protein>
<evidence type="ECO:0000313" key="3">
    <source>
        <dbReference type="Proteomes" id="UP001428341"/>
    </source>
</evidence>
<accession>A0AAP0MR00</accession>
<keyword evidence="3" id="KW-1185">Reference proteome</keyword>
<dbReference type="AlphaFoldDB" id="A0AAP0MR00"/>
<feature type="transmembrane region" description="Helical" evidence="1">
    <location>
        <begin position="90"/>
        <end position="111"/>
    </location>
</feature>
<feature type="transmembrane region" description="Helical" evidence="1">
    <location>
        <begin position="42"/>
        <end position="62"/>
    </location>
</feature>
<sequence length="195" mass="21995">MLIWPTHNHELLPDMSSLLTMMLITNLNSWMILFAEVLGSEYAGIATLAPTLVLVWGFSIRIESASSIFYWAQYVVALSHLCTQSRRAGVLLSLSINVYYFLLSIYIPLLLNFFRGAFRSADLGPAHRFLMENGVAMSWIYHEVIAAAVRGEHGQSDDSLIMTLATIVLLVDNYVIMGEVAFWQTEITIRDDMLN</sequence>
<gene>
    <name evidence="2" type="ORF">WN944_007335</name>
</gene>
<reference evidence="2 3" key="1">
    <citation type="submission" date="2024-05" db="EMBL/GenBank/DDBJ databases">
        <title>Haplotype-resolved chromosome-level genome assembly of Huyou (Citrus changshanensis).</title>
        <authorList>
            <person name="Miao C."/>
            <person name="Chen W."/>
            <person name="Wu Y."/>
            <person name="Wang L."/>
            <person name="Zhao S."/>
            <person name="Grierson D."/>
            <person name="Xu C."/>
            <person name="Chen K."/>
        </authorList>
    </citation>
    <scope>NUCLEOTIDE SEQUENCE [LARGE SCALE GENOMIC DNA]</scope>
    <source>
        <strain evidence="2">01-14</strain>
        <tissue evidence="2">Leaf</tissue>
    </source>
</reference>
<evidence type="ECO:0000256" key="1">
    <source>
        <dbReference type="SAM" id="Phobius"/>
    </source>
</evidence>
<dbReference type="Proteomes" id="UP001428341">
    <property type="component" value="Unassembled WGS sequence"/>
</dbReference>
<dbReference type="EMBL" id="JBCGBO010000003">
    <property type="protein sequence ID" value="KAK9215330.1"/>
    <property type="molecule type" value="Genomic_DNA"/>
</dbReference>
<organism evidence="2 3">
    <name type="scientific">Citrus x changshan-huyou</name>
    <dbReference type="NCBI Taxonomy" id="2935761"/>
    <lineage>
        <taxon>Eukaryota</taxon>
        <taxon>Viridiplantae</taxon>
        <taxon>Streptophyta</taxon>
        <taxon>Embryophyta</taxon>
        <taxon>Tracheophyta</taxon>
        <taxon>Spermatophyta</taxon>
        <taxon>Magnoliopsida</taxon>
        <taxon>eudicotyledons</taxon>
        <taxon>Gunneridae</taxon>
        <taxon>Pentapetalae</taxon>
        <taxon>rosids</taxon>
        <taxon>malvids</taxon>
        <taxon>Sapindales</taxon>
        <taxon>Rutaceae</taxon>
        <taxon>Aurantioideae</taxon>
        <taxon>Citrus</taxon>
    </lineage>
</organism>
<evidence type="ECO:0000313" key="2">
    <source>
        <dbReference type="EMBL" id="KAK9215330.1"/>
    </source>
</evidence>
<name>A0AAP0MR00_9ROSI</name>
<keyword evidence="1" id="KW-0812">Transmembrane</keyword>
<proteinExistence type="predicted"/>